<comment type="subcellular location">
    <subcellularLocation>
        <location evidence="1">Membrane</location>
        <topology evidence="1">Multi-pass membrane protein</topology>
    </subcellularLocation>
</comment>
<feature type="transmembrane region" description="Helical" evidence="5">
    <location>
        <begin position="127"/>
        <end position="149"/>
    </location>
</feature>
<evidence type="ECO:0000256" key="4">
    <source>
        <dbReference type="ARBA" id="ARBA00023136"/>
    </source>
</evidence>
<proteinExistence type="predicted"/>
<evidence type="ECO:0008006" key="7">
    <source>
        <dbReference type="Google" id="ProtNLM"/>
    </source>
</evidence>
<keyword evidence="3 5" id="KW-1133">Transmembrane helix</keyword>
<dbReference type="InterPro" id="IPR013714">
    <property type="entry name" value="Golgi_TVP15"/>
</dbReference>
<gene>
    <name evidence="6" type="ORF">NSCI0253_LOCUS38598</name>
</gene>
<name>A0A7S1ATG5_NOCSC</name>
<feature type="transmembrane region" description="Helical" evidence="5">
    <location>
        <begin position="58"/>
        <end position="74"/>
    </location>
</feature>
<keyword evidence="4 5" id="KW-0472">Membrane</keyword>
<dbReference type="AlphaFoldDB" id="A0A7S1ATG5"/>
<evidence type="ECO:0000256" key="1">
    <source>
        <dbReference type="ARBA" id="ARBA00004141"/>
    </source>
</evidence>
<accession>A0A7S1ATG5</accession>
<evidence type="ECO:0000256" key="3">
    <source>
        <dbReference type="ARBA" id="ARBA00022989"/>
    </source>
</evidence>
<sequence length="230" mass="25527">MQGPPELQGQGQTGIAKNCTWKILFFSAAVCVLAAGIISIVMIVASFEWAPLTLTSEVYLVIFGLMMVVLDFPIPHPNRFLAQIRINIYKFGLFMTRFTGRGLWYCFLGTLVWMALCDQDKSFVGNLLGYCLGLYPVLLGIVTFVYGLFLSTKLNRVRTEILSRGGASPVPNNGLTLVQFADFLETHDAKLKGDEVMYALNGLSFTPENDNVLSAQEFKVWLSPGRLPIL</sequence>
<dbReference type="EMBL" id="HBFQ01054279">
    <property type="protein sequence ID" value="CAD8864243.1"/>
    <property type="molecule type" value="Transcribed_RNA"/>
</dbReference>
<protein>
    <recommendedName>
        <fullName evidence="7">EF-hand domain-containing protein</fullName>
    </recommendedName>
</protein>
<dbReference type="Pfam" id="PF08507">
    <property type="entry name" value="COPI_assoc"/>
    <property type="match status" value="1"/>
</dbReference>
<feature type="transmembrane region" description="Helical" evidence="5">
    <location>
        <begin position="23"/>
        <end position="46"/>
    </location>
</feature>
<feature type="transmembrane region" description="Helical" evidence="5">
    <location>
        <begin position="94"/>
        <end position="115"/>
    </location>
</feature>
<reference evidence="6" key="1">
    <citation type="submission" date="2021-01" db="EMBL/GenBank/DDBJ databases">
        <authorList>
            <person name="Corre E."/>
            <person name="Pelletier E."/>
            <person name="Niang G."/>
            <person name="Scheremetjew M."/>
            <person name="Finn R."/>
            <person name="Kale V."/>
            <person name="Holt S."/>
            <person name="Cochrane G."/>
            <person name="Meng A."/>
            <person name="Brown T."/>
            <person name="Cohen L."/>
        </authorList>
    </citation>
    <scope>NUCLEOTIDE SEQUENCE</scope>
</reference>
<evidence type="ECO:0000256" key="2">
    <source>
        <dbReference type="ARBA" id="ARBA00022692"/>
    </source>
</evidence>
<evidence type="ECO:0000256" key="5">
    <source>
        <dbReference type="SAM" id="Phobius"/>
    </source>
</evidence>
<keyword evidence="2 5" id="KW-0812">Transmembrane</keyword>
<dbReference type="GO" id="GO:0016020">
    <property type="term" value="C:membrane"/>
    <property type="evidence" value="ECO:0007669"/>
    <property type="project" value="UniProtKB-SubCell"/>
</dbReference>
<organism evidence="6">
    <name type="scientific">Noctiluca scintillans</name>
    <name type="common">Sea sparkle</name>
    <name type="synonym">Red tide dinoflagellate</name>
    <dbReference type="NCBI Taxonomy" id="2966"/>
    <lineage>
        <taxon>Eukaryota</taxon>
        <taxon>Sar</taxon>
        <taxon>Alveolata</taxon>
        <taxon>Dinophyceae</taxon>
        <taxon>Noctilucales</taxon>
        <taxon>Noctilucaceae</taxon>
        <taxon>Noctiluca</taxon>
    </lineage>
</organism>
<evidence type="ECO:0000313" key="6">
    <source>
        <dbReference type="EMBL" id="CAD8864243.1"/>
    </source>
</evidence>